<dbReference type="EMBL" id="GL379813">
    <property type="protein sequence ID" value="EGT44505.1"/>
    <property type="molecule type" value="Genomic_DNA"/>
</dbReference>
<keyword evidence="4" id="KW-1185">Reference proteome</keyword>
<protein>
    <recommendedName>
        <fullName evidence="2">BTB domain-containing protein</fullName>
    </recommendedName>
</protein>
<feature type="compositionally biased region" description="Acidic residues" evidence="1">
    <location>
        <begin position="199"/>
        <end position="211"/>
    </location>
</feature>
<feature type="region of interest" description="Disordered" evidence="1">
    <location>
        <begin position="179"/>
        <end position="211"/>
    </location>
</feature>
<dbReference type="OrthoDB" id="5905930at2759"/>
<dbReference type="HOGENOM" id="CLU_036654_1_0_1"/>
<dbReference type="InterPro" id="IPR052664">
    <property type="entry name" value="BTB-MATH_domain_protein"/>
</dbReference>
<dbReference type="InterPro" id="IPR000210">
    <property type="entry name" value="BTB/POZ_dom"/>
</dbReference>
<feature type="compositionally biased region" description="Basic and acidic residues" evidence="1">
    <location>
        <begin position="185"/>
        <end position="194"/>
    </location>
</feature>
<dbReference type="PANTHER" id="PTHR22743:SF165">
    <property type="entry name" value="BTB AND MATH DOMAIN CONTAINING-RELATED"/>
    <property type="match status" value="1"/>
</dbReference>
<dbReference type="SUPFAM" id="SSF54695">
    <property type="entry name" value="POZ domain"/>
    <property type="match status" value="1"/>
</dbReference>
<reference evidence="4" key="1">
    <citation type="submission" date="2011-07" db="EMBL/GenBank/DDBJ databases">
        <authorList>
            <consortium name="Caenorhabditis brenneri Sequencing and Analysis Consortium"/>
            <person name="Wilson R.K."/>
        </authorList>
    </citation>
    <scope>NUCLEOTIDE SEQUENCE [LARGE SCALE GENOMIC DNA]</scope>
    <source>
        <strain evidence="4">PB2801</strain>
    </source>
</reference>
<name>G0MV22_CAEBE</name>
<organism evidence="4">
    <name type="scientific">Caenorhabditis brenneri</name>
    <name type="common">Nematode worm</name>
    <dbReference type="NCBI Taxonomy" id="135651"/>
    <lineage>
        <taxon>Eukaryota</taxon>
        <taxon>Metazoa</taxon>
        <taxon>Ecdysozoa</taxon>
        <taxon>Nematoda</taxon>
        <taxon>Chromadorea</taxon>
        <taxon>Rhabditida</taxon>
        <taxon>Rhabditina</taxon>
        <taxon>Rhabditomorpha</taxon>
        <taxon>Rhabditoidea</taxon>
        <taxon>Rhabditidae</taxon>
        <taxon>Peloderinae</taxon>
        <taxon>Caenorhabditis</taxon>
    </lineage>
</organism>
<dbReference type="InParanoid" id="G0MV22"/>
<evidence type="ECO:0000313" key="4">
    <source>
        <dbReference type="Proteomes" id="UP000008068"/>
    </source>
</evidence>
<evidence type="ECO:0000259" key="2">
    <source>
        <dbReference type="SMART" id="SM00225"/>
    </source>
</evidence>
<evidence type="ECO:0000313" key="3">
    <source>
        <dbReference type="EMBL" id="EGT44505.1"/>
    </source>
</evidence>
<evidence type="ECO:0000256" key="1">
    <source>
        <dbReference type="SAM" id="MobiDB-lite"/>
    </source>
</evidence>
<dbReference type="AlphaFoldDB" id="G0MV22"/>
<dbReference type="SMART" id="SM00225">
    <property type="entry name" value="BTB"/>
    <property type="match status" value="1"/>
</dbReference>
<feature type="domain" description="BTB" evidence="2">
    <location>
        <begin position="23"/>
        <end position="117"/>
    </location>
</feature>
<dbReference type="Proteomes" id="UP000008068">
    <property type="component" value="Unassembled WGS sequence"/>
</dbReference>
<dbReference type="Gene3D" id="3.30.710.10">
    <property type="entry name" value="Potassium Channel Kv1.1, Chain A"/>
    <property type="match status" value="1"/>
</dbReference>
<sequence>MAQEQTHKNEFTFRFDDPDPNLHDVVSKTSNHQIQTLAKHSFLFYQMFFMVPHTMNKRELDFPFNMVSPSNLQVFLQLLHGVNSLTDENIRDVLDISMQCGAKAAVNQCIKFLKSESRMSTKKRFDIALRYNLEEFKRELISKCRSPDEINRILPADLTTLDHATLGLLFEKNLELQGFPGRYPPRQEDGDRSSFTESDTSEESFDDDEEW</sequence>
<dbReference type="STRING" id="135651.G0MV22"/>
<dbReference type="PANTHER" id="PTHR22743">
    <property type="entry name" value="MEPRIN/TRAF-LIKE MATH FAMILY-C.ELEGANS"/>
    <property type="match status" value="1"/>
</dbReference>
<accession>G0MV22</accession>
<dbReference type="InterPro" id="IPR011333">
    <property type="entry name" value="SKP1/BTB/POZ_sf"/>
</dbReference>
<proteinExistence type="predicted"/>
<gene>
    <name evidence="3" type="ORF">CAEBREN_11354</name>
</gene>